<feature type="domain" description="Pleckstrin-like plant" evidence="2">
    <location>
        <begin position="122"/>
        <end position="226"/>
    </location>
</feature>
<name>A0A2I0IGR2_PUNGR</name>
<comment type="caution">
    <text evidence="3">The sequence shown here is derived from an EMBL/GenBank/DDBJ whole genome shotgun (WGS) entry which is preliminary data.</text>
</comment>
<reference evidence="3 4" key="1">
    <citation type="submission" date="2017-11" db="EMBL/GenBank/DDBJ databases">
        <title>De-novo sequencing of pomegranate (Punica granatum L.) genome.</title>
        <authorList>
            <person name="Akparov Z."/>
            <person name="Amiraslanov A."/>
            <person name="Hajiyeva S."/>
            <person name="Abbasov M."/>
            <person name="Kaur K."/>
            <person name="Hamwieh A."/>
            <person name="Solovyev V."/>
            <person name="Salamov A."/>
            <person name="Braich B."/>
            <person name="Kosarev P."/>
            <person name="Mahmoud A."/>
            <person name="Hajiyev E."/>
            <person name="Babayeva S."/>
            <person name="Izzatullayeva V."/>
            <person name="Mammadov A."/>
            <person name="Mammadov A."/>
            <person name="Sharifova S."/>
            <person name="Ojaghi J."/>
            <person name="Eynullazada K."/>
            <person name="Bayramov B."/>
            <person name="Abdulazimova A."/>
            <person name="Shahmuradov I."/>
        </authorList>
    </citation>
    <scope>NUCLEOTIDE SEQUENCE [LARGE SCALE GENOMIC DNA]</scope>
    <source>
        <strain evidence="4">cv. AG2017</strain>
        <tissue evidence="3">Leaf</tissue>
    </source>
</reference>
<dbReference type="PANTHER" id="PTHR31351:SF31">
    <property type="entry name" value="VAN3-BINDING PROTEIN"/>
    <property type="match status" value="1"/>
</dbReference>
<dbReference type="GO" id="GO:0010305">
    <property type="term" value="P:leaf vascular tissue pattern formation"/>
    <property type="evidence" value="ECO:0007669"/>
    <property type="project" value="TreeGrafter"/>
</dbReference>
<evidence type="ECO:0000259" key="2">
    <source>
        <dbReference type="Pfam" id="PF08458"/>
    </source>
</evidence>
<dbReference type="InterPro" id="IPR008546">
    <property type="entry name" value="VAN3-bd-like_auxin_canal"/>
</dbReference>
<dbReference type="Proteomes" id="UP000233551">
    <property type="component" value="Unassembled WGS sequence"/>
</dbReference>
<proteinExistence type="predicted"/>
<dbReference type="Pfam" id="PF08458">
    <property type="entry name" value="PH_2"/>
    <property type="match status" value="1"/>
</dbReference>
<dbReference type="GO" id="GO:0010087">
    <property type="term" value="P:phloem or xylem histogenesis"/>
    <property type="evidence" value="ECO:0007669"/>
    <property type="project" value="TreeGrafter"/>
</dbReference>
<dbReference type="STRING" id="22663.A0A2I0IGR2"/>
<dbReference type="InterPro" id="IPR013666">
    <property type="entry name" value="PH_pln"/>
</dbReference>
<evidence type="ECO:0000313" key="3">
    <source>
        <dbReference type="EMBL" id="PKI43195.1"/>
    </source>
</evidence>
<accession>A0A2I0IGR2</accession>
<evidence type="ECO:0000313" key="4">
    <source>
        <dbReference type="Proteomes" id="UP000233551"/>
    </source>
</evidence>
<organism evidence="3 4">
    <name type="scientific">Punica granatum</name>
    <name type="common">Pomegranate</name>
    <dbReference type="NCBI Taxonomy" id="22663"/>
    <lineage>
        <taxon>Eukaryota</taxon>
        <taxon>Viridiplantae</taxon>
        <taxon>Streptophyta</taxon>
        <taxon>Embryophyta</taxon>
        <taxon>Tracheophyta</taxon>
        <taxon>Spermatophyta</taxon>
        <taxon>Magnoliopsida</taxon>
        <taxon>eudicotyledons</taxon>
        <taxon>Gunneridae</taxon>
        <taxon>Pentapetalae</taxon>
        <taxon>rosids</taxon>
        <taxon>malvids</taxon>
        <taxon>Myrtales</taxon>
        <taxon>Lythraceae</taxon>
        <taxon>Punica</taxon>
    </lineage>
</organism>
<dbReference type="AlphaFoldDB" id="A0A2I0IGR2"/>
<gene>
    <name evidence="3" type="ORF">CRG98_036420</name>
</gene>
<dbReference type="Pfam" id="PF05703">
    <property type="entry name" value="Auxin_canalis"/>
    <property type="match status" value="1"/>
</dbReference>
<dbReference type="EMBL" id="PGOL01003078">
    <property type="protein sequence ID" value="PKI43195.1"/>
    <property type="molecule type" value="Genomic_DNA"/>
</dbReference>
<protein>
    <recommendedName>
        <fullName evidence="5">VAN3-binding protein-like</fullName>
    </recommendedName>
</protein>
<dbReference type="InterPro" id="IPR040269">
    <property type="entry name" value="VAB"/>
</dbReference>
<keyword evidence="4" id="KW-1185">Reference proteome</keyword>
<evidence type="ECO:0008006" key="5">
    <source>
        <dbReference type="Google" id="ProtNLM"/>
    </source>
</evidence>
<feature type="domain" description="VAN3-binding protein-like auxin canalisation" evidence="1">
    <location>
        <begin position="1"/>
        <end position="81"/>
    </location>
</feature>
<sequence>MAVASAATLIAAQCVEAAEAMGAERDHLASVVSSAVNVRSHDDITTLTAAAATALRGAATLKARAMKEVWNIAAVLPVEKGMGACVKGNTEHPNSDYNGEIIVPEKDFLGVCIKEFLAKGNELLKRTRKGDLHWKIVSVYINRTGQVILKMKSKHVASTITKKKKNVVLEVCKDMPAWPGRHLFEGGEQRRYFGLKTLTRGIVEFECKNRREYEIWTQGVSSLLSLADERRKCPDLK</sequence>
<dbReference type="GO" id="GO:0009734">
    <property type="term" value="P:auxin-activated signaling pathway"/>
    <property type="evidence" value="ECO:0007669"/>
    <property type="project" value="TreeGrafter"/>
</dbReference>
<dbReference type="PANTHER" id="PTHR31351">
    <property type="entry name" value="EXPRESSED PROTEIN"/>
    <property type="match status" value="1"/>
</dbReference>
<evidence type="ECO:0000259" key="1">
    <source>
        <dbReference type="Pfam" id="PF05703"/>
    </source>
</evidence>